<dbReference type="Proteomes" id="UP000179233">
    <property type="component" value="Unassembled WGS sequence"/>
</dbReference>
<evidence type="ECO:0000256" key="1">
    <source>
        <dbReference type="SAM" id="MobiDB-lite"/>
    </source>
</evidence>
<feature type="region of interest" description="Disordered" evidence="1">
    <location>
        <begin position="23"/>
        <end position="45"/>
    </location>
</feature>
<dbReference type="AlphaFoldDB" id="A0A1G1VS41"/>
<evidence type="ECO:0000313" key="3">
    <source>
        <dbReference type="Proteomes" id="UP000179233"/>
    </source>
</evidence>
<name>A0A1G1VS41_9BACT</name>
<sequence length="109" mass="12617">MLNWINHYRLAALSPASTTLITSTEPRVQPVASKKRRKRQMGKRRMRRIGRLRACAVYRRQSGELFIKLNEAFHVKTKPGSDEEGHSLWLGDGIADRFDPKEEVEVIEK</sequence>
<organism evidence="2 3">
    <name type="scientific">Candidatus Chisholmbacteria bacterium RIFCSPHIGHO2_01_FULL_52_32</name>
    <dbReference type="NCBI Taxonomy" id="1797591"/>
    <lineage>
        <taxon>Bacteria</taxon>
        <taxon>Candidatus Chisholmiibacteriota</taxon>
    </lineage>
</organism>
<reference evidence="2 3" key="1">
    <citation type="journal article" date="2016" name="Nat. Commun.">
        <title>Thousands of microbial genomes shed light on interconnected biogeochemical processes in an aquifer system.</title>
        <authorList>
            <person name="Anantharaman K."/>
            <person name="Brown C.T."/>
            <person name="Hug L.A."/>
            <person name="Sharon I."/>
            <person name="Castelle C.J."/>
            <person name="Probst A.J."/>
            <person name="Thomas B.C."/>
            <person name="Singh A."/>
            <person name="Wilkins M.J."/>
            <person name="Karaoz U."/>
            <person name="Brodie E.L."/>
            <person name="Williams K.H."/>
            <person name="Hubbard S.S."/>
            <person name="Banfield J.F."/>
        </authorList>
    </citation>
    <scope>NUCLEOTIDE SEQUENCE [LARGE SCALE GENOMIC DNA]</scope>
</reference>
<evidence type="ECO:0000313" key="2">
    <source>
        <dbReference type="EMBL" id="OGY18209.1"/>
    </source>
</evidence>
<accession>A0A1G1VS41</accession>
<comment type="caution">
    <text evidence="2">The sequence shown here is derived from an EMBL/GenBank/DDBJ whole genome shotgun (WGS) entry which is preliminary data.</text>
</comment>
<proteinExistence type="predicted"/>
<feature type="compositionally biased region" description="Basic residues" evidence="1">
    <location>
        <begin position="33"/>
        <end position="45"/>
    </location>
</feature>
<protein>
    <submittedName>
        <fullName evidence="2">Uncharacterized protein</fullName>
    </submittedName>
</protein>
<gene>
    <name evidence="2" type="ORF">A2786_01685</name>
</gene>
<dbReference type="EMBL" id="MHCJ01000003">
    <property type="protein sequence ID" value="OGY18209.1"/>
    <property type="molecule type" value="Genomic_DNA"/>
</dbReference>